<protein>
    <submittedName>
        <fullName evidence="2">Solute carrier family 8 (Sodium-calcium exchanger), member 2a</fullName>
    </submittedName>
</protein>
<evidence type="ECO:0000313" key="2">
    <source>
        <dbReference type="EMBL" id="SBR66159.1"/>
    </source>
</evidence>
<accession>A0A1A8NBC5</accession>
<organism evidence="2">
    <name type="scientific">Nothobranchius pienaari</name>
    <dbReference type="NCBI Taxonomy" id="704102"/>
    <lineage>
        <taxon>Eukaryota</taxon>
        <taxon>Metazoa</taxon>
        <taxon>Chordata</taxon>
        <taxon>Craniata</taxon>
        <taxon>Vertebrata</taxon>
        <taxon>Euteleostomi</taxon>
        <taxon>Actinopterygii</taxon>
        <taxon>Neopterygii</taxon>
        <taxon>Teleostei</taxon>
        <taxon>Neoteleostei</taxon>
        <taxon>Acanthomorphata</taxon>
        <taxon>Ovalentaria</taxon>
        <taxon>Atherinomorphae</taxon>
        <taxon>Cyprinodontiformes</taxon>
        <taxon>Nothobranchiidae</taxon>
        <taxon>Nothobranchius</taxon>
    </lineage>
</organism>
<proteinExistence type="predicted"/>
<reference evidence="2" key="1">
    <citation type="submission" date="2016-05" db="EMBL/GenBank/DDBJ databases">
        <authorList>
            <person name="Lavstsen T."/>
            <person name="Jespersen J.S."/>
        </authorList>
    </citation>
    <scope>NUCLEOTIDE SEQUENCE</scope>
    <source>
        <tissue evidence="2">Brain</tissue>
    </source>
</reference>
<gene>
    <name evidence="2" type="primary">SLC8A2A</name>
</gene>
<feature type="compositionally biased region" description="Low complexity" evidence="1">
    <location>
        <begin position="67"/>
        <end position="78"/>
    </location>
</feature>
<dbReference type="AlphaFoldDB" id="A0A1A8NBC5"/>
<feature type="non-terminal residue" evidence="2">
    <location>
        <position position="107"/>
    </location>
</feature>
<name>A0A1A8NBC5_9TELE</name>
<dbReference type="EMBL" id="HAEG01001889">
    <property type="protein sequence ID" value="SBR66159.1"/>
    <property type="molecule type" value="Transcribed_RNA"/>
</dbReference>
<sequence>MMMPKMKLLNKSGLGFRGQRSPVRLCMSSTGKPSRPRPPAVRDVLGEPQPERPVDPILLLGPCGTQKNSSSKRSPSNRPRTERQQTPKHCQALLNYLRAEGPQRAED</sequence>
<feature type="region of interest" description="Disordered" evidence="1">
    <location>
        <begin position="1"/>
        <end position="89"/>
    </location>
</feature>
<evidence type="ECO:0000256" key="1">
    <source>
        <dbReference type="SAM" id="MobiDB-lite"/>
    </source>
</evidence>
<reference evidence="2" key="2">
    <citation type="submission" date="2016-06" db="EMBL/GenBank/DDBJ databases">
        <title>The genome of a short-lived fish provides insights into sex chromosome evolution and the genetic control of aging.</title>
        <authorList>
            <person name="Reichwald K."/>
            <person name="Felder M."/>
            <person name="Petzold A."/>
            <person name="Koch P."/>
            <person name="Groth M."/>
            <person name="Platzer M."/>
        </authorList>
    </citation>
    <scope>NUCLEOTIDE SEQUENCE</scope>
    <source>
        <tissue evidence="2">Brain</tissue>
    </source>
</reference>